<name>A0AAD8P9W5_TARER</name>
<comment type="caution">
    <text evidence="1">The sequence shown here is derived from an EMBL/GenBank/DDBJ whole genome shotgun (WGS) entry which is preliminary data.</text>
</comment>
<reference evidence="1" key="1">
    <citation type="journal article" date="2023" name="bioRxiv">
        <title>Improved chromosome-level genome assembly for marigold (Tagetes erecta).</title>
        <authorList>
            <person name="Jiang F."/>
            <person name="Yuan L."/>
            <person name="Wang S."/>
            <person name="Wang H."/>
            <person name="Xu D."/>
            <person name="Wang A."/>
            <person name="Fan W."/>
        </authorList>
    </citation>
    <scope>NUCLEOTIDE SEQUENCE</scope>
    <source>
        <strain evidence="1">WSJ</strain>
        <tissue evidence="1">Leaf</tissue>
    </source>
</reference>
<evidence type="ECO:0000313" key="2">
    <source>
        <dbReference type="Proteomes" id="UP001229421"/>
    </source>
</evidence>
<protein>
    <submittedName>
        <fullName evidence="1">Uncharacterized protein</fullName>
    </submittedName>
</protein>
<dbReference type="Proteomes" id="UP001229421">
    <property type="component" value="Unassembled WGS sequence"/>
</dbReference>
<gene>
    <name evidence="1" type="ORF">QVD17_03406</name>
</gene>
<keyword evidence="2" id="KW-1185">Reference proteome</keyword>
<dbReference type="EMBL" id="JAUHHV010000001">
    <property type="protein sequence ID" value="KAK1437612.1"/>
    <property type="molecule type" value="Genomic_DNA"/>
</dbReference>
<dbReference type="AlphaFoldDB" id="A0AAD8P9W5"/>
<proteinExistence type="predicted"/>
<sequence>MFEYSAGVGPVSKSVFTTGDCECDEGVMGLCIKVRRDESVKSTGISSDLKHELNDKEDDVKIADKNENENENVISSVDNPLNGDKTLAFSGDYSGQRLLLLRWFQDC</sequence>
<organism evidence="1 2">
    <name type="scientific">Tagetes erecta</name>
    <name type="common">African marigold</name>
    <dbReference type="NCBI Taxonomy" id="13708"/>
    <lineage>
        <taxon>Eukaryota</taxon>
        <taxon>Viridiplantae</taxon>
        <taxon>Streptophyta</taxon>
        <taxon>Embryophyta</taxon>
        <taxon>Tracheophyta</taxon>
        <taxon>Spermatophyta</taxon>
        <taxon>Magnoliopsida</taxon>
        <taxon>eudicotyledons</taxon>
        <taxon>Gunneridae</taxon>
        <taxon>Pentapetalae</taxon>
        <taxon>asterids</taxon>
        <taxon>campanulids</taxon>
        <taxon>Asterales</taxon>
        <taxon>Asteraceae</taxon>
        <taxon>Asteroideae</taxon>
        <taxon>Heliantheae alliance</taxon>
        <taxon>Tageteae</taxon>
        <taxon>Tagetes</taxon>
    </lineage>
</organism>
<evidence type="ECO:0000313" key="1">
    <source>
        <dbReference type="EMBL" id="KAK1437612.1"/>
    </source>
</evidence>
<accession>A0AAD8P9W5</accession>